<evidence type="ECO:0000256" key="7">
    <source>
        <dbReference type="SAM" id="Phobius"/>
    </source>
</evidence>
<name>A0ABZ0B6L5_9SPHN</name>
<feature type="transmembrane region" description="Helical" evidence="7">
    <location>
        <begin position="36"/>
        <end position="58"/>
    </location>
</feature>
<feature type="transmembrane region" description="Helical" evidence="7">
    <location>
        <begin position="445"/>
        <end position="469"/>
    </location>
</feature>
<sequence>MSGIAHSGGMTPAALSAIVLGIALVLFVSERVRHDLVALLALFACLALGLVTPQTAFVGMADPAVLTVAGILVIGRAVELSGIASVIARTVIPQRAPFTVRLALLLVVSAALSAFMNNIAALVITMPIAADVARAARRPPAATLMPLAFATILGGMTTLIGTPANLILSSVRQKELGAPLGFFAMTPVGAAVTAVGLLYLVVLGWRLLPVRRSSERETRPPWRVFELLAPAAVAGHPVQQLFPVLRHASARLLALFRDGGRVMVGTATRLKEGDHLLVISRVNQWIAADRTGLDTTTAPQDEAEVTARVAVAHGSFLIDQRHEEVPLRSDGELRVVAVGPRAARERQPLTSMVIHAGDQLFLRGPPQALSRFIARARLLEIDRLDPPSVARSSSALILAIFVTAIVMVVAEITTPTVAFVGAAVAVAALRLVPAAEVYRSIDWSVLVLLAAMIPVGQSFETTGAAAQVAQFLGRSLDGAPLFVITGALCATTLLLSIFLNNVATAVIMGPLAIEAARLLHFSPDAALLAVLIGASSDFLTPIGHHNNLLVMAPGGYRFTDYCRMGGILVLLVVGTTAATLSGGLG</sequence>
<evidence type="ECO:0000256" key="6">
    <source>
        <dbReference type="ARBA" id="ARBA00023136"/>
    </source>
</evidence>
<feature type="transmembrane region" description="Helical" evidence="7">
    <location>
        <begin position="180"/>
        <end position="207"/>
    </location>
</feature>
<keyword evidence="2" id="KW-0813">Transport</keyword>
<gene>
    <name evidence="9" type="ORF">RPR59_10760</name>
</gene>
<keyword evidence="5 7" id="KW-1133">Transmembrane helix</keyword>
<evidence type="ECO:0000313" key="9">
    <source>
        <dbReference type="EMBL" id="WNO52935.1"/>
    </source>
</evidence>
<keyword evidence="6 7" id="KW-0472">Membrane</keyword>
<proteinExistence type="predicted"/>
<dbReference type="Proteomes" id="UP001302249">
    <property type="component" value="Chromosome"/>
</dbReference>
<dbReference type="InterPro" id="IPR031312">
    <property type="entry name" value="Na/sul_symport_CS"/>
</dbReference>
<keyword evidence="10" id="KW-1185">Reference proteome</keyword>
<evidence type="ECO:0000259" key="8">
    <source>
        <dbReference type="PROSITE" id="PS51202"/>
    </source>
</evidence>
<protein>
    <submittedName>
        <fullName evidence="9">SLC13 family permease</fullName>
    </submittedName>
</protein>
<dbReference type="PROSITE" id="PS01271">
    <property type="entry name" value="NA_SULFATE"/>
    <property type="match status" value="1"/>
</dbReference>
<dbReference type="RefSeq" id="WP_313913886.1">
    <property type="nucleotide sequence ID" value="NZ_CP135076.1"/>
</dbReference>
<accession>A0ABZ0B6L5</accession>
<dbReference type="PANTHER" id="PTHR43652:SF2">
    <property type="entry name" value="BASIC AMINO ACID ANTIPORTER YFCC-RELATED"/>
    <property type="match status" value="1"/>
</dbReference>
<dbReference type="EMBL" id="CP135076">
    <property type="protein sequence ID" value="WNO52935.1"/>
    <property type="molecule type" value="Genomic_DNA"/>
</dbReference>
<keyword evidence="3 7" id="KW-0812">Transmembrane</keyword>
<dbReference type="PANTHER" id="PTHR43652">
    <property type="entry name" value="BASIC AMINO ACID ANTIPORTER YFCC-RELATED"/>
    <property type="match status" value="1"/>
</dbReference>
<evidence type="ECO:0000256" key="2">
    <source>
        <dbReference type="ARBA" id="ARBA00022448"/>
    </source>
</evidence>
<evidence type="ECO:0000256" key="4">
    <source>
        <dbReference type="ARBA" id="ARBA00022737"/>
    </source>
</evidence>
<dbReference type="InterPro" id="IPR051679">
    <property type="entry name" value="DASS-Related_Transporters"/>
</dbReference>
<dbReference type="Pfam" id="PF03600">
    <property type="entry name" value="CitMHS"/>
    <property type="match status" value="1"/>
</dbReference>
<evidence type="ECO:0000256" key="3">
    <source>
        <dbReference type="ARBA" id="ARBA00022692"/>
    </source>
</evidence>
<dbReference type="InterPro" id="IPR036721">
    <property type="entry name" value="RCK_C_sf"/>
</dbReference>
<feature type="transmembrane region" description="Helical" evidence="7">
    <location>
        <begin position="416"/>
        <end position="433"/>
    </location>
</feature>
<feature type="transmembrane region" description="Helical" evidence="7">
    <location>
        <begin position="393"/>
        <end position="410"/>
    </location>
</feature>
<evidence type="ECO:0000313" key="10">
    <source>
        <dbReference type="Proteomes" id="UP001302249"/>
    </source>
</evidence>
<evidence type="ECO:0000256" key="1">
    <source>
        <dbReference type="ARBA" id="ARBA00004141"/>
    </source>
</evidence>
<feature type="domain" description="RCK C-terminal" evidence="8">
    <location>
        <begin position="293"/>
        <end position="378"/>
    </location>
</feature>
<comment type="subcellular location">
    <subcellularLocation>
        <location evidence="1">Membrane</location>
        <topology evidence="1">Multi-pass membrane protein</topology>
    </subcellularLocation>
</comment>
<dbReference type="InterPro" id="IPR006037">
    <property type="entry name" value="RCK_C"/>
</dbReference>
<feature type="transmembrane region" description="Helical" evidence="7">
    <location>
        <begin position="481"/>
        <end position="513"/>
    </location>
</feature>
<reference evidence="9 10" key="1">
    <citation type="submission" date="2023-09" db="EMBL/GenBank/DDBJ databases">
        <authorList>
            <person name="Rey-Velasco X."/>
        </authorList>
    </citation>
    <scope>NUCLEOTIDE SEQUENCE [LARGE SCALE GENOMIC DNA]</scope>
    <source>
        <strain evidence="9 10">W311</strain>
    </source>
</reference>
<keyword evidence="4" id="KW-0677">Repeat</keyword>
<dbReference type="InterPro" id="IPR004680">
    <property type="entry name" value="Cit_transptr-like_dom"/>
</dbReference>
<evidence type="ECO:0000256" key="5">
    <source>
        <dbReference type="ARBA" id="ARBA00022989"/>
    </source>
</evidence>
<dbReference type="Gene3D" id="3.30.70.1450">
    <property type="entry name" value="Regulator of K+ conductance, C-terminal domain"/>
    <property type="match status" value="1"/>
</dbReference>
<feature type="transmembrane region" description="Helical" evidence="7">
    <location>
        <begin position="12"/>
        <end position="29"/>
    </location>
</feature>
<feature type="transmembrane region" description="Helical" evidence="7">
    <location>
        <begin position="144"/>
        <end position="168"/>
    </location>
</feature>
<dbReference type="SUPFAM" id="SSF116726">
    <property type="entry name" value="TrkA C-terminal domain-like"/>
    <property type="match status" value="2"/>
</dbReference>
<feature type="transmembrane region" description="Helical" evidence="7">
    <location>
        <begin position="100"/>
        <end position="124"/>
    </location>
</feature>
<organism evidence="9 10">
    <name type="scientific">Stakelama saccharophila</name>
    <dbReference type="NCBI Taxonomy" id="3075605"/>
    <lineage>
        <taxon>Bacteria</taxon>
        <taxon>Pseudomonadati</taxon>
        <taxon>Pseudomonadota</taxon>
        <taxon>Alphaproteobacteria</taxon>
        <taxon>Sphingomonadales</taxon>
        <taxon>Sphingomonadaceae</taxon>
        <taxon>Stakelama</taxon>
    </lineage>
</organism>
<dbReference type="PROSITE" id="PS51202">
    <property type="entry name" value="RCK_C"/>
    <property type="match status" value="1"/>
</dbReference>
<feature type="transmembrane region" description="Helical" evidence="7">
    <location>
        <begin position="564"/>
        <end position="584"/>
    </location>
</feature>